<dbReference type="Gene3D" id="2.40.70.10">
    <property type="entry name" value="Acid Proteases"/>
    <property type="match status" value="2"/>
</dbReference>
<dbReference type="InterPro" id="IPR021109">
    <property type="entry name" value="Peptidase_aspartic_dom_sf"/>
</dbReference>
<accession>A0AAE0WHT9</accession>
<dbReference type="AlphaFoldDB" id="A0AAE0WHT9"/>
<protein>
    <recommendedName>
        <fullName evidence="2">Peptidase A1 domain-containing protein</fullName>
    </recommendedName>
</protein>
<dbReference type="EMBL" id="JAUTXT010000037">
    <property type="protein sequence ID" value="KAK3671999.1"/>
    <property type="molecule type" value="Genomic_DNA"/>
</dbReference>
<evidence type="ECO:0000313" key="4">
    <source>
        <dbReference type="Proteomes" id="UP001274830"/>
    </source>
</evidence>
<evidence type="ECO:0000313" key="3">
    <source>
        <dbReference type="EMBL" id="KAK3671999.1"/>
    </source>
</evidence>
<organism evidence="3 4">
    <name type="scientific">Recurvomyces mirabilis</name>
    <dbReference type="NCBI Taxonomy" id="574656"/>
    <lineage>
        <taxon>Eukaryota</taxon>
        <taxon>Fungi</taxon>
        <taxon>Dikarya</taxon>
        <taxon>Ascomycota</taxon>
        <taxon>Pezizomycotina</taxon>
        <taxon>Dothideomycetes</taxon>
        <taxon>Dothideomycetidae</taxon>
        <taxon>Mycosphaerellales</taxon>
        <taxon>Teratosphaeriaceae</taxon>
        <taxon>Recurvomyces</taxon>
    </lineage>
</organism>
<proteinExistence type="inferred from homology"/>
<dbReference type="Pfam" id="PF00026">
    <property type="entry name" value="Asp"/>
    <property type="match status" value="1"/>
</dbReference>
<dbReference type="PANTHER" id="PTHR47966">
    <property type="entry name" value="BETA-SITE APP-CLEAVING ENZYME, ISOFORM A-RELATED"/>
    <property type="match status" value="1"/>
</dbReference>
<reference evidence="3" key="1">
    <citation type="submission" date="2023-07" db="EMBL/GenBank/DDBJ databases">
        <title>Black Yeasts Isolated from many extreme environments.</title>
        <authorList>
            <person name="Coleine C."/>
            <person name="Stajich J.E."/>
            <person name="Selbmann L."/>
        </authorList>
    </citation>
    <scope>NUCLEOTIDE SEQUENCE</scope>
    <source>
        <strain evidence="3">CCFEE 5485</strain>
    </source>
</reference>
<evidence type="ECO:0000259" key="2">
    <source>
        <dbReference type="PROSITE" id="PS51767"/>
    </source>
</evidence>
<name>A0AAE0WHT9_9PEZI</name>
<dbReference type="SUPFAM" id="SSF50630">
    <property type="entry name" value="Acid proteases"/>
    <property type="match status" value="1"/>
</dbReference>
<dbReference type="PROSITE" id="PS51767">
    <property type="entry name" value="PEPTIDASE_A1"/>
    <property type="match status" value="1"/>
</dbReference>
<dbReference type="PANTHER" id="PTHR47966:SF51">
    <property type="entry name" value="BETA-SITE APP-CLEAVING ENZYME, ISOFORM A-RELATED"/>
    <property type="match status" value="1"/>
</dbReference>
<comment type="caution">
    <text evidence="3">The sequence shown here is derived from an EMBL/GenBank/DDBJ whole genome shotgun (WGS) entry which is preliminary data.</text>
</comment>
<comment type="similarity">
    <text evidence="1">Belongs to the peptidase A1 family.</text>
</comment>
<keyword evidence="4" id="KW-1185">Reference proteome</keyword>
<dbReference type="InterPro" id="IPR001461">
    <property type="entry name" value="Aspartic_peptidase_A1"/>
</dbReference>
<dbReference type="GO" id="GO:0004190">
    <property type="term" value="F:aspartic-type endopeptidase activity"/>
    <property type="evidence" value="ECO:0007669"/>
    <property type="project" value="InterPro"/>
</dbReference>
<feature type="domain" description="Peptidase A1" evidence="2">
    <location>
        <begin position="1"/>
        <end position="285"/>
    </location>
</feature>
<gene>
    <name evidence="3" type="ORF">LTR78_008174</name>
</gene>
<sequence length="317" mass="34647">MVAINDFKASYGDDDTSEGTVAENISLDDYRLRNITVGLAKQGSPNPIGIIGLGSPMGRYNGTYGARSDVLESMVDQGLIKTHSFAMYMGEHPSIVFGGYDTSKFAGRLTEVPLQPNLTGSMDNYRVNITSLGVTHSNESSTQLSPAAFSVNAMLDSGTEVSFLPLSLLHPLAAALRPLGVYDSPQAEDEYLAPCTIRDQPGGLEIDLLARSKDQKAQFRITYCDLFDVAYNNDESGEAIVKDGILQCQLRVFGTAEQNTIGLNLQFMRSNYVVHNMDELVLGIAQAVESSGDPDLRDIWPGEKFSMDLDLRQQQRQ</sequence>
<dbReference type="GO" id="GO:0006508">
    <property type="term" value="P:proteolysis"/>
    <property type="evidence" value="ECO:0007669"/>
    <property type="project" value="InterPro"/>
</dbReference>
<dbReference type="InterPro" id="IPR033121">
    <property type="entry name" value="PEPTIDASE_A1"/>
</dbReference>
<dbReference type="Proteomes" id="UP001274830">
    <property type="component" value="Unassembled WGS sequence"/>
</dbReference>
<evidence type="ECO:0000256" key="1">
    <source>
        <dbReference type="ARBA" id="ARBA00007447"/>
    </source>
</evidence>